<keyword evidence="2" id="KW-1185">Reference proteome</keyword>
<protein>
    <submittedName>
        <fullName evidence="1">DUF1033 family protein</fullName>
    </submittedName>
</protein>
<accession>A0ABU3FH46</accession>
<proteinExistence type="predicted"/>
<dbReference type="EMBL" id="JARQAZ010000004">
    <property type="protein sequence ID" value="MDT2770343.1"/>
    <property type="molecule type" value="Genomic_DNA"/>
</dbReference>
<dbReference type="InterPro" id="IPR010434">
    <property type="entry name" value="DUF1033"/>
</dbReference>
<comment type="caution">
    <text evidence="1">The sequence shown here is derived from an EMBL/GenBank/DDBJ whole genome shotgun (WGS) entry which is preliminary data.</text>
</comment>
<gene>
    <name evidence="1" type="ORF">P7H46_05720</name>
</gene>
<dbReference type="Proteomes" id="UP001269061">
    <property type="component" value="Unassembled WGS sequence"/>
</dbReference>
<reference evidence="1 2" key="1">
    <citation type="submission" date="2023-03" db="EMBL/GenBank/DDBJ databases">
        <authorList>
            <person name="Shen W."/>
            <person name="Cai J."/>
        </authorList>
    </citation>
    <scope>NUCLEOTIDE SEQUENCE [LARGE SCALE GENOMIC DNA]</scope>
    <source>
        <strain evidence="1 2">Y59</strain>
    </source>
</reference>
<evidence type="ECO:0000313" key="2">
    <source>
        <dbReference type="Proteomes" id="UP001269061"/>
    </source>
</evidence>
<dbReference type="Pfam" id="PF06279">
    <property type="entry name" value="DUF1033"/>
    <property type="match status" value="1"/>
</dbReference>
<sequence length="124" mass="14969">MYQVITMYGDNEPWWFFEEWQTDVQETKNFADFDEAVLFYEDRWSELQKTNTYSNAKHNYLSAFWNDQDERWCEECDDYLQQYWGLALLKDGQPVTVDDSRKEFYEAANYSGKAKCCKRLEQGA</sequence>
<evidence type="ECO:0000313" key="1">
    <source>
        <dbReference type="EMBL" id="MDT2770343.1"/>
    </source>
</evidence>
<organism evidence="1 2">
    <name type="scientific">Enterococcus pseudoavium</name>
    <dbReference type="NCBI Taxonomy" id="44007"/>
    <lineage>
        <taxon>Bacteria</taxon>
        <taxon>Bacillati</taxon>
        <taxon>Bacillota</taxon>
        <taxon>Bacilli</taxon>
        <taxon>Lactobacillales</taxon>
        <taxon>Enterococcaceae</taxon>
        <taxon>Enterococcus</taxon>
    </lineage>
</organism>
<name>A0ABU3FH46_9ENTE</name>
<dbReference type="RefSeq" id="WP_311815536.1">
    <property type="nucleotide sequence ID" value="NZ_JARQAZ010000004.1"/>
</dbReference>